<keyword evidence="2" id="KW-1185">Reference proteome</keyword>
<dbReference type="EMBL" id="BFEA01000051">
    <property type="protein sequence ID" value="GBG64534.1"/>
    <property type="molecule type" value="Genomic_DNA"/>
</dbReference>
<organism evidence="1 2">
    <name type="scientific">Chara braunii</name>
    <name type="common">Braun's stonewort</name>
    <dbReference type="NCBI Taxonomy" id="69332"/>
    <lineage>
        <taxon>Eukaryota</taxon>
        <taxon>Viridiplantae</taxon>
        <taxon>Streptophyta</taxon>
        <taxon>Charophyceae</taxon>
        <taxon>Charales</taxon>
        <taxon>Characeae</taxon>
        <taxon>Chara</taxon>
    </lineage>
</organism>
<evidence type="ECO:0000313" key="1">
    <source>
        <dbReference type="EMBL" id="GBG64534.1"/>
    </source>
</evidence>
<comment type="caution">
    <text evidence="1">The sequence shown here is derived from an EMBL/GenBank/DDBJ whole genome shotgun (WGS) entry which is preliminary data.</text>
</comment>
<name>A0A388K385_CHABU</name>
<sequence>MGVSPEHRVLLFASERGSSGGAADRFCPAKPRLLQQSLLEMVLSWMGSPPASGKIVYWMGLRLFRVYYEWFAGGQEGF</sequence>
<dbReference type="Gramene" id="GBG64534">
    <property type="protein sequence ID" value="GBG64534"/>
    <property type="gene ID" value="CBR_g45230"/>
</dbReference>
<proteinExistence type="predicted"/>
<accession>A0A388K385</accession>
<dbReference type="AlphaFoldDB" id="A0A388K385"/>
<evidence type="ECO:0000313" key="2">
    <source>
        <dbReference type="Proteomes" id="UP000265515"/>
    </source>
</evidence>
<gene>
    <name evidence="1" type="ORF">CBR_g45230</name>
</gene>
<reference evidence="1 2" key="1">
    <citation type="journal article" date="2018" name="Cell">
        <title>The Chara Genome: Secondary Complexity and Implications for Plant Terrestrialization.</title>
        <authorList>
            <person name="Nishiyama T."/>
            <person name="Sakayama H."/>
            <person name="Vries J.D."/>
            <person name="Buschmann H."/>
            <person name="Saint-Marcoux D."/>
            <person name="Ullrich K.K."/>
            <person name="Haas F.B."/>
            <person name="Vanderstraeten L."/>
            <person name="Becker D."/>
            <person name="Lang D."/>
            <person name="Vosolsobe S."/>
            <person name="Rombauts S."/>
            <person name="Wilhelmsson P.K.I."/>
            <person name="Janitza P."/>
            <person name="Kern R."/>
            <person name="Heyl A."/>
            <person name="Rumpler F."/>
            <person name="Villalobos L.I.A.C."/>
            <person name="Clay J.M."/>
            <person name="Skokan R."/>
            <person name="Toyoda A."/>
            <person name="Suzuki Y."/>
            <person name="Kagoshima H."/>
            <person name="Schijlen E."/>
            <person name="Tajeshwar N."/>
            <person name="Catarino B."/>
            <person name="Hetherington A.J."/>
            <person name="Saltykova A."/>
            <person name="Bonnot C."/>
            <person name="Breuninger H."/>
            <person name="Symeonidi A."/>
            <person name="Radhakrishnan G.V."/>
            <person name="Van Nieuwerburgh F."/>
            <person name="Deforce D."/>
            <person name="Chang C."/>
            <person name="Karol K.G."/>
            <person name="Hedrich R."/>
            <person name="Ulvskov P."/>
            <person name="Glockner G."/>
            <person name="Delwiche C.F."/>
            <person name="Petrasek J."/>
            <person name="Van de Peer Y."/>
            <person name="Friml J."/>
            <person name="Beilby M."/>
            <person name="Dolan L."/>
            <person name="Kohara Y."/>
            <person name="Sugano S."/>
            <person name="Fujiyama A."/>
            <person name="Delaux P.-M."/>
            <person name="Quint M."/>
            <person name="TheiBen G."/>
            <person name="Hagemann M."/>
            <person name="Harholt J."/>
            <person name="Dunand C."/>
            <person name="Zachgo S."/>
            <person name="Langdale J."/>
            <person name="Maumus F."/>
            <person name="Straeten D.V.D."/>
            <person name="Gould S.B."/>
            <person name="Rensing S.A."/>
        </authorList>
    </citation>
    <scope>NUCLEOTIDE SEQUENCE [LARGE SCALE GENOMIC DNA]</scope>
    <source>
        <strain evidence="1 2">S276</strain>
    </source>
</reference>
<protein>
    <submittedName>
        <fullName evidence="1">Uncharacterized protein</fullName>
    </submittedName>
</protein>
<dbReference type="Proteomes" id="UP000265515">
    <property type="component" value="Unassembled WGS sequence"/>
</dbReference>